<keyword evidence="3" id="KW-1185">Reference proteome</keyword>
<reference evidence="2 3" key="1">
    <citation type="journal article" date="2011" name="EMBO J.">
        <title>Structural diversity of bacterial flagellar motors.</title>
        <authorList>
            <person name="Chen S."/>
            <person name="Beeby M."/>
            <person name="Murphy G.E."/>
            <person name="Leadbetter J.R."/>
            <person name="Hendrixson D.R."/>
            <person name="Briegel A."/>
            <person name="Li Z."/>
            <person name="Shi J."/>
            <person name="Tocheva E.I."/>
            <person name="Muller A."/>
            <person name="Dobro M.J."/>
            <person name="Jensen G.J."/>
        </authorList>
    </citation>
    <scope>NUCLEOTIDE SEQUENCE [LARGE SCALE GENOMIC DNA]</scope>
    <source>
        <strain evidence="2 3">DSM 6540</strain>
    </source>
</reference>
<dbReference type="RefSeq" id="WP_004096764.1">
    <property type="nucleotide sequence ID" value="NZ_AFGF01000124.1"/>
</dbReference>
<dbReference type="Proteomes" id="UP000003240">
    <property type="component" value="Unassembled WGS sequence"/>
</dbReference>
<protein>
    <submittedName>
        <fullName evidence="2">Uncharacterized protein</fullName>
    </submittedName>
</protein>
<feature type="region of interest" description="Disordered" evidence="1">
    <location>
        <begin position="1"/>
        <end position="30"/>
    </location>
</feature>
<accession>F7NL08</accession>
<evidence type="ECO:0000313" key="2">
    <source>
        <dbReference type="EMBL" id="EGO63273.1"/>
    </source>
</evidence>
<dbReference type="EMBL" id="AFGF01000124">
    <property type="protein sequence ID" value="EGO63273.1"/>
    <property type="molecule type" value="Genomic_DNA"/>
</dbReference>
<proteinExistence type="predicted"/>
<dbReference type="eggNOG" id="ENOG50342ET">
    <property type="taxonomic scope" value="Bacteria"/>
</dbReference>
<gene>
    <name evidence="2" type="ORF">ALO_13902</name>
</gene>
<evidence type="ECO:0000256" key="1">
    <source>
        <dbReference type="SAM" id="MobiDB-lite"/>
    </source>
</evidence>
<sequence length="149" mass="15965">KGPTKAAPGTSNTKLNIGAGDNPQSGYRNVDIDPKIASVEKMDANNLSSIKTASQAEVLVQNPRGFNPLESDIPRVMQPDGKLTIVGNMSNKDFNKIFNMSEEQLARYGFKLETKGVASDALTVGCKTTDGKDIIASTLKQIVLVRIGK</sequence>
<dbReference type="AlphaFoldDB" id="F7NL08"/>
<evidence type="ECO:0000313" key="3">
    <source>
        <dbReference type="Proteomes" id="UP000003240"/>
    </source>
</evidence>
<feature type="non-terminal residue" evidence="2">
    <location>
        <position position="1"/>
    </location>
</feature>
<comment type="caution">
    <text evidence="2">The sequence shown here is derived from an EMBL/GenBank/DDBJ whole genome shotgun (WGS) entry which is preliminary data.</text>
</comment>
<organism evidence="2 3">
    <name type="scientific">Acetonema longum DSM 6540</name>
    <dbReference type="NCBI Taxonomy" id="1009370"/>
    <lineage>
        <taxon>Bacteria</taxon>
        <taxon>Bacillati</taxon>
        <taxon>Bacillota</taxon>
        <taxon>Negativicutes</taxon>
        <taxon>Acetonemataceae</taxon>
        <taxon>Acetonema</taxon>
    </lineage>
</organism>
<name>F7NL08_9FIRM</name>